<evidence type="ECO:0000256" key="2">
    <source>
        <dbReference type="ARBA" id="ARBA00023054"/>
    </source>
</evidence>
<name>A0A1F2UV42_9ACTN</name>
<protein>
    <recommendedName>
        <fullName evidence="7">Efflux RND transporter periplasmic adaptor subunit</fullName>
    </recommendedName>
</protein>
<gene>
    <name evidence="5" type="ORF">A2074_07755</name>
</gene>
<dbReference type="PANTHER" id="PTHR32347">
    <property type="entry name" value="EFFLUX SYSTEM COMPONENT YKNX-RELATED"/>
    <property type="match status" value="1"/>
</dbReference>
<dbReference type="AlphaFoldDB" id="A0A1F2UV42"/>
<evidence type="ECO:0000313" key="6">
    <source>
        <dbReference type="Proteomes" id="UP000178086"/>
    </source>
</evidence>
<reference evidence="5 6" key="1">
    <citation type="journal article" date="2016" name="Nat. Commun.">
        <title>Thousands of microbial genomes shed light on interconnected biogeochemical processes in an aquifer system.</title>
        <authorList>
            <person name="Anantharaman K."/>
            <person name="Brown C.T."/>
            <person name="Hug L.A."/>
            <person name="Sharon I."/>
            <person name="Castelle C.J."/>
            <person name="Probst A.J."/>
            <person name="Thomas B.C."/>
            <person name="Singh A."/>
            <person name="Wilkins M.J."/>
            <person name="Karaoz U."/>
            <person name="Brodie E.L."/>
            <person name="Williams K.H."/>
            <person name="Hubbard S.S."/>
            <person name="Banfield J.F."/>
        </authorList>
    </citation>
    <scope>NUCLEOTIDE SEQUENCE [LARGE SCALE GENOMIC DNA]</scope>
</reference>
<dbReference type="InterPro" id="IPR058625">
    <property type="entry name" value="MdtA-like_BSH"/>
</dbReference>
<proteinExistence type="predicted"/>
<evidence type="ECO:0000259" key="3">
    <source>
        <dbReference type="Pfam" id="PF25917"/>
    </source>
</evidence>
<dbReference type="GO" id="GO:0042597">
    <property type="term" value="C:periplasmic space"/>
    <property type="evidence" value="ECO:0007669"/>
    <property type="project" value="UniProtKB-SubCell"/>
</dbReference>
<evidence type="ECO:0000256" key="1">
    <source>
        <dbReference type="ARBA" id="ARBA00004196"/>
    </source>
</evidence>
<dbReference type="EMBL" id="MELI01000044">
    <property type="protein sequence ID" value="OFW34463.1"/>
    <property type="molecule type" value="Genomic_DNA"/>
</dbReference>
<feature type="domain" description="Multidrug resistance protein MdtA-like barrel-sandwich hybrid" evidence="3">
    <location>
        <begin position="51"/>
        <end position="166"/>
    </location>
</feature>
<dbReference type="PANTHER" id="PTHR32347:SF23">
    <property type="entry name" value="BLL5650 PROTEIN"/>
    <property type="match status" value="1"/>
</dbReference>
<accession>A0A1F2UV42</accession>
<dbReference type="InterPro" id="IPR058636">
    <property type="entry name" value="Beta-barrel_YknX"/>
</dbReference>
<dbReference type="Pfam" id="PF25917">
    <property type="entry name" value="BSH_RND"/>
    <property type="match status" value="1"/>
</dbReference>
<feature type="domain" description="YknX-like beta-barrel" evidence="4">
    <location>
        <begin position="183"/>
        <end position="250"/>
    </location>
</feature>
<keyword evidence="2" id="KW-0175">Coiled coil</keyword>
<dbReference type="Pfam" id="PF25990">
    <property type="entry name" value="Beta-barrel_YknX"/>
    <property type="match status" value="1"/>
</dbReference>
<organism evidence="5 6">
    <name type="scientific">Candidatus Aquicultor primus</name>
    <dbReference type="NCBI Taxonomy" id="1797195"/>
    <lineage>
        <taxon>Bacteria</taxon>
        <taxon>Bacillati</taxon>
        <taxon>Actinomycetota</taxon>
        <taxon>Candidatus Aquicultoria</taxon>
        <taxon>Candidatus Aquicultorales</taxon>
        <taxon>Candidatus Aquicultoraceae</taxon>
        <taxon>Candidatus Aquicultor</taxon>
    </lineage>
</organism>
<evidence type="ECO:0008006" key="7">
    <source>
        <dbReference type="Google" id="ProtNLM"/>
    </source>
</evidence>
<evidence type="ECO:0000259" key="4">
    <source>
        <dbReference type="Pfam" id="PF25990"/>
    </source>
</evidence>
<dbReference type="Proteomes" id="UP000178086">
    <property type="component" value="Unassembled WGS sequence"/>
</dbReference>
<dbReference type="Gene3D" id="2.40.50.100">
    <property type="match status" value="1"/>
</dbReference>
<sequence length="257" mass="26785">MVMHKKRAMIPLALVLIITGALAWYYYYGEGAASSNGRIEGSGTLEAVELKLGAQVAAKVVDVKVEEGAVVKKGDVLVSLDDRVLKDVVLAAQAGVEAAQATVDDADKSAGLKIANAQLKQAQAALSTAKIQESYATVTSPVDGAILSLPITEGEVAAPGTTVAVVGRLSSLELTIYVDQKELGRVKVGQKVSVNVDAFSKKEFSGKVVEIASEAEFTPQNVQTKEQRSSLVFAVTVGVDNSSGDLKPGMPADAVLK</sequence>
<dbReference type="Gene3D" id="2.40.30.170">
    <property type="match status" value="1"/>
</dbReference>
<comment type="caution">
    <text evidence="5">The sequence shown here is derived from an EMBL/GenBank/DDBJ whole genome shotgun (WGS) entry which is preliminary data.</text>
</comment>
<dbReference type="SUPFAM" id="SSF111369">
    <property type="entry name" value="HlyD-like secretion proteins"/>
    <property type="match status" value="1"/>
</dbReference>
<dbReference type="InterPro" id="IPR050465">
    <property type="entry name" value="UPF0194_transport"/>
</dbReference>
<dbReference type="Gene3D" id="1.10.287.470">
    <property type="entry name" value="Helix hairpin bin"/>
    <property type="match status" value="1"/>
</dbReference>
<comment type="subcellular location">
    <subcellularLocation>
        <location evidence="1">Cell envelope</location>
    </subcellularLocation>
</comment>
<evidence type="ECO:0000313" key="5">
    <source>
        <dbReference type="EMBL" id="OFW34463.1"/>
    </source>
</evidence>